<protein>
    <submittedName>
        <fullName evidence="2">Cupin domain</fullName>
    </submittedName>
</protein>
<reference evidence="2 3" key="1">
    <citation type="submission" date="2018-07" db="EMBL/GenBank/DDBJ databases">
        <title>Genomic Encyclopedia of Type Strains, Phase IV (KMG-IV): sequencing the most valuable type-strain genomes for metagenomic binning, comparative biology and taxonomic classification.</title>
        <authorList>
            <person name="Goeker M."/>
        </authorList>
    </citation>
    <scope>NUCLEOTIDE SEQUENCE [LARGE SCALE GENOMIC DNA]</scope>
    <source>
        <strain evidence="2 3">DSM 21352</strain>
    </source>
</reference>
<dbReference type="OrthoDB" id="2886949at2"/>
<dbReference type="InterPro" id="IPR011051">
    <property type="entry name" value="RmlC_Cupin_sf"/>
</dbReference>
<gene>
    <name evidence="2" type="ORF">DFR41_10555</name>
</gene>
<evidence type="ECO:0000313" key="3">
    <source>
        <dbReference type="Proteomes" id="UP000255265"/>
    </source>
</evidence>
<dbReference type="InterPro" id="IPR013096">
    <property type="entry name" value="Cupin_2"/>
</dbReference>
<dbReference type="InterPro" id="IPR014710">
    <property type="entry name" value="RmlC-like_jellyroll"/>
</dbReference>
<name>A0A370FGG4_9BURK</name>
<dbReference type="AlphaFoldDB" id="A0A370FGG4"/>
<accession>A0A370FGG4</accession>
<evidence type="ECO:0000313" key="2">
    <source>
        <dbReference type="EMBL" id="RDI24140.1"/>
    </source>
</evidence>
<comment type="caution">
    <text evidence="2">The sequence shown here is derived from an EMBL/GenBank/DDBJ whole genome shotgun (WGS) entry which is preliminary data.</text>
</comment>
<dbReference type="Gene3D" id="2.60.120.10">
    <property type="entry name" value="Jelly Rolls"/>
    <property type="match status" value="1"/>
</dbReference>
<dbReference type="CDD" id="cd20299">
    <property type="entry name" value="cupin_YP766765-like"/>
    <property type="match status" value="1"/>
</dbReference>
<proteinExistence type="predicted"/>
<dbReference type="Proteomes" id="UP000255265">
    <property type="component" value="Unassembled WGS sequence"/>
</dbReference>
<keyword evidence="3" id="KW-1185">Reference proteome</keyword>
<dbReference type="SUPFAM" id="SSF51182">
    <property type="entry name" value="RmlC-like cupins"/>
    <property type="match status" value="1"/>
</dbReference>
<organism evidence="2 3">
    <name type="scientific">Pseudacidovorax intermedius</name>
    <dbReference type="NCBI Taxonomy" id="433924"/>
    <lineage>
        <taxon>Bacteria</taxon>
        <taxon>Pseudomonadati</taxon>
        <taxon>Pseudomonadota</taxon>
        <taxon>Betaproteobacteria</taxon>
        <taxon>Burkholderiales</taxon>
        <taxon>Comamonadaceae</taxon>
        <taxon>Pseudacidovorax</taxon>
    </lineage>
</organism>
<evidence type="ECO:0000259" key="1">
    <source>
        <dbReference type="Pfam" id="PF07883"/>
    </source>
</evidence>
<dbReference type="EMBL" id="QQAV01000005">
    <property type="protein sequence ID" value="RDI24140.1"/>
    <property type="molecule type" value="Genomic_DNA"/>
</dbReference>
<sequence length="120" mass="13426">MHVTRFDQAPAYEAPRHFDMRCLRLQGKEAGPSEQMWMGMSQILPGGHTGLDGSPMEKLYLVLEGRLTVIGELDGQTEEQELGPYDSCRFAPGEKRQLVNRSNRPALVALVMPHEPPVPK</sequence>
<dbReference type="RefSeq" id="WP_114803168.1">
    <property type="nucleotide sequence ID" value="NZ_QQAV01000005.1"/>
</dbReference>
<feature type="domain" description="Cupin type-2" evidence="1">
    <location>
        <begin position="42"/>
        <end position="109"/>
    </location>
</feature>
<dbReference type="Pfam" id="PF07883">
    <property type="entry name" value="Cupin_2"/>
    <property type="match status" value="1"/>
</dbReference>